<evidence type="ECO:0000256" key="5">
    <source>
        <dbReference type="SAM" id="Phobius"/>
    </source>
</evidence>
<keyword evidence="4 5" id="KW-0472">Membrane</keyword>
<keyword evidence="3 5" id="KW-1133">Transmembrane helix</keyword>
<dbReference type="InterPro" id="IPR044880">
    <property type="entry name" value="NCX_ion-bd_dom_sf"/>
</dbReference>
<feature type="transmembrane region" description="Helical" evidence="5">
    <location>
        <begin position="254"/>
        <end position="278"/>
    </location>
</feature>
<feature type="domain" description="Sodium/calcium exchanger membrane region" evidence="6">
    <location>
        <begin position="193"/>
        <end position="328"/>
    </location>
</feature>
<feature type="domain" description="Sodium/calcium exchanger membrane region" evidence="6">
    <location>
        <begin position="5"/>
        <end position="157"/>
    </location>
</feature>
<dbReference type="Gene3D" id="1.20.1420.30">
    <property type="entry name" value="NCX, central ion-binding region"/>
    <property type="match status" value="1"/>
</dbReference>
<dbReference type="RefSeq" id="WP_129239084.1">
    <property type="nucleotide sequence ID" value="NZ_CP148753.1"/>
</dbReference>
<dbReference type="GO" id="GO:0005886">
    <property type="term" value="C:plasma membrane"/>
    <property type="evidence" value="ECO:0007669"/>
    <property type="project" value="TreeGrafter"/>
</dbReference>
<comment type="subcellular location">
    <subcellularLocation>
        <location evidence="1">Membrane</location>
        <topology evidence="1">Multi-pass membrane protein</topology>
    </subcellularLocation>
</comment>
<dbReference type="EMBL" id="CP148753">
    <property type="protein sequence ID" value="WXR75815.1"/>
    <property type="molecule type" value="Genomic_DNA"/>
</dbReference>
<gene>
    <name evidence="7" type="ORF">AVE30378_00384</name>
    <name evidence="8" type="ORF">WHX56_10025</name>
</gene>
<name>A0A446C6A0_9BURK</name>
<evidence type="ECO:0000259" key="6">
    <source>
        <dbReference type="Pfam" id="PF01699"/>
    </source>
</evidence>
<dbReference type="Proteomes" id="UP000289465">
    <property type="component" value="Unassembled WGS sequence"/>
</dbReference>
<dbReference type="Pfam" id="PF01699">
    <property type="entry name" value="Na_Ca_ex"/>
    <property type="match status" value="2"/>
</dbReference>
<dbReference type="PANTHER" id="PTHR10846:SF8">
    <property type="entry name" value="INNER MEMBRANE PROTEIN YRBG"/>
    <property type="match status" value="1"/>
</dbReference>
<evidence type="ECO:0000313" key="9">
    <source>
        <dbReference type="Proteomes" id="UP000289465"/>
    </source>
</evidence>
<proteinExistence type="predicted"/>
<organism evidence="7 9">
    <name type="scientific">Achromobacter veterisilvae</name>
    <dbReference type="NCBI Taxonomy" id="2069367"/>
    <lineage>
        <taxon>Bacteria</taxon>
        <taxon>Pseudomonadati</taxon>
        <taxon>Pseudomonadota</taxon>
        <taxon>Betaproteobacteria</taxon>
        <taxon>Burkholderiales</taxon>
        <taxon>Alcaligenaceae</taxon>
        <taxon>Achromobacter</taxon>
    </lineage>
</organism>
<feature type="transmembrane region" description="Helical" evidence="5">
    <location>
        <begin position="35"/>
        <end position="52"/>
    </location>
</feature>
<dbReference type="InterPro" id="IPR004481">
    <property type="entry name" value="K/Na/Ca-exchanger"/>
</dbReference>
<keyword evidence="10" id="KW-1185">Reference proteome</keyword>
<evidence type="ECO:0000256" key="2">
    <source>
        <dbReference type="ARBA" id="ARBA00022692"/>
    </source>
</evidence>
<feature type="transmembrane region" description="Helical" evidence="5">
    <location>
        <begin position="314"/>
        <end position="333"/>
    </location>
</feature>
<feature type="transmembrane region" description="Helical" evidence="5">
    <location>
        <begin position="122"/>
        <end position="141"/>
    </location>
</feature>
<dbReference type="GO" id="GO:0008273">
    <property type="term" value="F:calcium, potassium:sodium antiporter activity"/>
    <property type="evidence" value="ECO:0007669"/>
    <property type="project" value="TreeGrafter"/>
</dbReference>
<dbReference type="AlphaFoldDB" id="A0A446C6A0"/>
<dbReference type="GO" id="GO:0005262">
    <property type="term" value="F:calcium channel activity"/>
    <property type="evidence" value="ECO:0007669"/>
    <property type="project" value="TreeGrafter"/>
</dbReference>
<evidence type="ECO:0000313" key="7">
    <source>
        <dbReference type="EMBL" id="SSW63350.1"/>
    </source>
</evidence>
<dbReference type="OrthoDB" id="9786081at2"/>
<evidence type="ECO:0000256" key="3">
    <source>
        <dbReference type="ARBA" id="ARBA00022989"/>
    </source>
</evidence>
<evidence type="ECO:0000313" key="8">
    <source>
        <dbReference type="EMBL" id="WXR75815.1"/>
    </source>
</evidence>
<evidence type="ECO:0000256" key="4">
    <source>
        <dbReference type="ARBA" id="ARBA00023136"/>
    </source>
</evidence>
<dbReference type="PANTHER" id="PTHR10846">
    <property type="entry name" value="SODIUM/POTASSIUM/CALCIUM EXCHANGER"/>
    <property type="match status" value="1"/>
</dbReference>
<sequence>MLLTLFLFFLSAAVIYFACEFFVNGVEWVGHRFQLGATATGTVLAAFGTALPESAVTFMAVVFGETPEQKDIGVGAAMGGPLVLATLAYAVVGLALWRARRGRPNQADCINADQRRLARDQAWFMVIFVFKVGLGLLAFAWKPWLGILFLATYGLYVKRELSNDEACLDCEDLEPLKLRPSDENPTLSWAVSQTVLALVVIAGASHVFVNQIEALGVAMGASPHVAALILAPVATELPEIMNALIWVRQGKERLALGNISGAMMIQATIPSALGIFMTPWMLDAPLLVAGLFTMLSISLLWLRFHRSAMSVPALSAVGGLYALFAAYLGWHFYA</sequence>
<dbReference type="GO" id="GO:0006874">
    <property type="term" value="P:intracellular calcium ion homeostasis"/>
    <property type="evidence" value="ECO:0007669"/>
    <property type="project" value="TreeGrafter"/>
</dbReference>
<protein>
    <submittedName>
        <fullName evidence="8">Sodium:calcium antiporter</fullName>
    </submittedName>
</protein>
<keyword evidence="2 5" id="KW-0812">Transmembrane</keyword>
<accession>A0A446C6A0</accession>
<evidence type="ECO:0000313" key="10">
    <source>
        <dbReference type="Proteomes" id="UP001456224"/>
    </source>
</evidence>
<feature type="transmembrane region" description="Helical" evidence="5">
    <location>
        <begin position="284"/>
        <end position="302"/>
    </location>
</feature>
<feature type="transmembrane region" description="Helical" evidence="5">
    <location>
        <begin position="72"/>
        <end position="97"/>
    </location>
</feature>
<dbReference type="Proteomes" id="UP001456224">
    <property type="component" value="Chromosome"/>
</dbReference>
<dbReference type="EMBL" id="UFQC01000002">
    <property type="protein sequence ID" value="SSW63350.1"/>
    <property type="molecule type" value="Genomic_DNA"/>
</dbReference>
<feature type="transmembrane region" description="Helical" evidence="5">
    <location>
        <begin position="187"/>
        <end position="209"/>
    </location>
</feature>
<reference evidence="7 9" key="1">
    <citation type="submission" date="2018-07" db="EMBL/GenBank/DDBJ databases">
        <authorList>
            <person name="Peeters C."/>
        </authorList>
    </citation>
    <scope>NUCLEOTIDE SEQUENCE [LARGE SCALE GENOMIC DNA]</scope>
    <source>
        <strain evidence="7 9">LMG 30378</strain>
    </source>
</reference>
<reference evidence="8 10" key="2">
    <citation type="submission" date="2024-03" db="EMBL/GenBank/DDBJ databases">
        <title>Reference genomes for the five species model microbial community.</title>
        <authorList>
            <person name="Padfield D."/>
        </authorList>
    </citation>
    <scope>NUCLEOTIDE SEQUENCE [LARGE SCALE GENOMIC DNA]</scope>
    <source>
        <strain evidence="8 10">AB1</strain>
    </source>
</reference>
<feature type="transmembrane region" description="Helical" evidence="5">
    <location>
        <begin position="6"/>
        <end position="23"/>
    </location>
</feature>
<dbReference type="InterPro" id="IPR004837">
    <property type="entry name" value="NaCa_Exmemb"/>
</dbReference>
<evidence type="ECO:0000256" key="1">
    <source>
        <dbReference type="ARBA" id="ARBA00004141"/>
    </source>
</evidence>